<sequence length="135" mass="16003">MVYNSSKGTDFSMQPTLFGKIHGYFHSAREPLHREKVTIIPLEINRKEPVSDLLNEPKCSTCGSCFYLIRPTFDIAHHPCRHMLITCQHKNTNRKRSDCGTCFLKKWNRNFFVPARVFFTSRTKRKIFPRHVFRR</sequence>
<evidence type="ECO:0000313" key="2">
    <source>
        <dbReference type="Proteomes" id="UP000016630"/>
    </source>
</evidence>
<accession>A0A0E2LS20</accession>
<protein>
    <submittedName>
        <fullName evidence="1">Uncharacterized protein</fullName>
    </submittedName>
</protein>
<organism evidence="1 2">
    <name type="scientific">Porphyromonas gingivalis F0570</name>
    <dbReference type="NCBI Taxonomy" id="1227271"/>
    <lineage>
        <taxon>Bacteria</taxon>
        <taxon>Pseudomonadati</taxon>
        <taxon>Bacteroidota</taxon>
        <taxon>Bacteroidia</taxon>
        <taxon>Bacteroidales</taxon>
        <taxon>Porphyromonadaceae</taxon>
        <taxon>Porphyromonas</taxon>
    </lineage>
</organism>
<dbReference type="HOGENOM" id="CLU_1883861_0_0_10"/>
<comment type="caution">
    <text evidence="1">The sequence shown here is derived from an EMBL/GenBank/DDBJ whole genome shotgun (WGS) entry which is preliminary data.</text>
</comment>
<dbReference type="Proteomes" id="UP000016630">
    <property type="component" value="Unassembled WGS sequence"/>
</dbReference>
<dbReference type="EMBL" id="AWUW01000035">
    <property type="protein sequence ID" value="ERJ68051.1"/>
    <property type="molecule type" value="Genomic_DNA"/>
</dbReference>
<evidence type="ECO:0000313" key="1">
    <source>
        <dbReference type="EMBL" id="ERJ68051.1"/>
    </source>
</evidence>
<dbReference type="AlphaFoldDB" id="A0A0E2LS20"/>
<gene>
    <name evidence="1" type="ORF">HMPREF1555_00617</name>
</gene>
<name>A0A0E2LS20_PORGN</name>
<reference evidence="1 2" key="1">
    <citation type="submission" date="2013-06" db="EMBL/GenBank/DDBJ databases">
        <authorList>
            <person name="Weinstock G."/>
            <person name="Sodergren E."/>
            <person name="Lobos E.A."/>
            <person name="Fulton L."/>
            <person name="Fulton R."/>
            <person name="Courtney L."/>
            <person name="Fronick C."/>
            <person name="O'Laughlin M."/>
            <person name="Godfrey J."/>
            <person name="Wilson R.M."/>
            <person name="Miner T."/>
            <person name="Farmer C."/>
            <person name="Delehaunty K."/>
            <person name="Cordes M."/>
            <person name="Minx P."/>
            <person name="Tomlinson C."/>
            <person name="Chen J."/>
            <person name="Wollam A."/>
            <person name="Pepin K.H."/>
            <person name="Bhonagiri V."/>
            <person name="Zhang X."/>
            <person name="Warren W."/>
            <person name="Mitreva M."/>
            <person name="Mardis E.R."/>
            <person name="Wilson R.K."/>
        </authorList>
    </citation>
    <scope>NUCLEOTIDE SEQUENCE [LARGE SCALE GENOMIC DNA]</scope>
    <source>
        <strain evidence="1 2">F0570</strain>
    </source>
</reference>
<proteinExistence type="predicted"/>